<evidence type="ECO:0000313" key="5">
    <source>
        <dbReference type="Proteomes" id="UP000193144"/>
    </source>
</evidence>
<evidence type="ECO:0000256" key="1">
    <source>
        <dbReference type="SAM" id="MobiDB-lite"/>
    </source>
</evidence>
<dbReference type="EMBL" id="MCFA01000018">
    <property type="protein sequence ID" value="ORY16391.1"/>
    <property type="molecule type" value="Genomic_DNA"/>
</dbReference>
<evidence type="ECO:0000256" key="2">
    <source>
        <dbReference type="SAM" id="Phobius"/>
    </source>
</evidence>
<dbReference type="Pfam" id="PF01755">
    <property type="entry name" value="Glyco_transf_25"/>
    <property type="match status" value="1"/>
</dbReference>
<dbReference type="OrthoDB" id="47375at2759"/>
<comment type="caution">
    <text evidence="4">The sequence shown here is derived from an EMBL/GenBank/DDBJ whole genome shotgun (WGS) entry which is preliminary data.</text>
</comment>
<feature type="domain" description="Glycosyl transferase family 25" evidence="3">
    <location>
        <begin position="70"/>
        <end position="299"/>
    </location>
</feature>
<evidence type="ECO:0000259" key="3">
    <source>
        <dbReference type="Pfam" id="PF01755"/>
    </source>
</evidence>
<keyword evidence="2" id="KW-1133">Transmembrane helix</keyword>
<keyword evidence="5" id="KW-1185">Reference proteome</keyword>
<keyword evidence="2" id="KW-0812">Transmembrane</keyword>
<accession>A0A1Y2A1I3</accession>
<name>A0A1Y2A1I3_9PLEO</name>
<organism evidence="4 5">
    <name type="scientific">Clohesyomyces aquaticus</name>
    <dbReference type="NCBI Taxonomy" id="1231657"/>
    <lineage>
        <taxon>Eukaryota</taxon>
        <taxon>Fungi</taxon>
        <taxon>Dikarya</taxon>
        <taxon>Ascomycota</taxon>
        <taxon>Pezizomycotina</taxon>
        <taxon>Dothideomycetes</taxon>
        <taxon>Pleosporomycetidae</taxon>
        <taxon>Pleosporales</taxon>
        <taxon>Lindgomycetaceae</taxon>
        <taxon>Clohesyomyces</taxon>
    </lineage>
</organism>
<feature type="region of interest" description="Disordered" evidence="1">
    <location>
        <begin position="326"/>
        <end position="360"/>
    </location>
</feature>
<proteinExistence type="predicted"/>
<keyword evidence="2" id="KW-0472">Membrane</keyword>
<evidence type="ECO:0000313" key="4">
    <source>
        <dbReference type="EMBL" id="ORY16391.1"/>
    </source>
</evidence>
<feature type="transmembrane region" description="Helical" evidence="2">
    <location>
        <begin position="12"/>
        <end position="31"/>
    </location>
</feature>
<gene>
    <name evidence="4" type="ORF">BCR34DRAFT_597681</name>
</gene>
<dbReference type="STRING" id="1231657.A0A1Y2A1I3"/>
<dbReference type="CDD" id="cd06532">
    <property type="entry name" value="Glyco_transf_25"/>
    <property type="match status" value="1"/>
</dbReference>
<feature type="compositionally biased region" description="Low complexity" evidence="1">
    <location>
        <begin position="339"/>
        <end position="350"/>
    </location>
</feature>
<reference evidence="4 5" key="1">
    <citation type="submission" date="2016-07" db="EMBL/GenBank/DDBJ databases">
        <title>Pervasive Adenine N6-methylation of Active Genes in Fungi.</title>
        <authorList>
            <consortium name="DOE Joint Genome Institute"/>
            <person name="Mondo S.J."/>
            <person name="Dannebaum R.O."/>
            <person name="Kuo R.C."/>
            <person name="Labutti K."/>
            <person name="Haridas S."/>
            <person name="Kuo A."/>
            <person name="Salamov A."/>
            <person name="Ahrendt S.R."/>
            <person name="Lipzen A."/>
            <person name="Sullivan W."/>
            <person name="Andreopoulos W.B."/>
            <person name="Clum A."/>
            <person name="Lindquist E."/>
            <person name="Daum C."/>
            <person name="Ramamoorthy G.K."/>
            <person name="Gryganskyi A."/>
            <person name="Culley D."/>
            <person name="Magnuson J.K."/>
            <person name="James T.Y."/>
            <person name="O'Malley M.A."/>
            <person name="Stajich J.E."/>
            <person name="Spatafora J.W."/>
            <person name="Visel A."/>
            <person name="Grigoriev I.V."/>
        </authorList>
    </citation>
    <scope>NUCLEOTIDE SEQUENCE [LARGE SCALE GENOMIC DNA]</scope>
    <source>
        <strain evidence="4 5">CBS 115471</strain>
    </source>
</reference>
<protein>
    <recommendedName>
        <fullName evidence="3">Glycosyl transferase family 25 domain-containing protein</fullName>
    </recommendedName>
</protein>
<dbReference type="Proteomes" id="UP000193144">
    <property type="component" value="Unassembled WGS sequence"/>
</dbReference>
<dbReference type="AlphaFoldDB" id="A0A1Y2A1I3"/>
<dbReference type="InterPro" id="IPR002654">
    <property type="entry name" value="Glyco_trans_25"/>
</dbReference>
<sequence length="381" mass="43116">MAVLTAQAIRMIQIGGACSIVLFLFYSLSHFKSGSFGDSFSSNVNIPGAPVMSFKNVPKPKPANSTLDFQEILYISMPWRTDRQDALSLLAAISGIKMKLIPGINPSDMHVKGEPHMLNGQNMTGSPALGCWRAHANAWKYMIDNDIESALILEDDIDWDVNIKEIFGLWQWQLKYNNTIRWGRENVKKGWKEDCPYGCDWDELWMGQCNNKVNKNRLDLHWTYEDPNGPDLDSLHDWSKKEMTQVWNVTSDNRSGNQMRVTSATYGPLCTMGYAVSRMGAMRMLYNIGGWKGLGSPVDLEIQYKTNDGLLSGYTMTPPAFTVWRLGGNKDSDNDPNIEKNNNAGTGNENGESKGIKHSVRKHLSEVLEKNYWRDMENEIR</sequence>